<keyword evidence="3" id="KW-1185">Reference proteome</keyword>
<dbReference type="PANTHER" id="PTHR15160:SF1">
    <property type="entry name" value="VON HIPPEL-LINDAU DISEASE TUMOR SUPPRESSOR"/>
    <property type="match status" value="1"/>
</dbReference>
<dbReference type="Gene3D" id="3.10.690.10">
    <property type="entry name" value="Bifunctional nuclease domain"/>
    <property type="match status" value="1"/>
</dbReference>
<accession>A0ABT0CBD2</accession>
<reference evidence="2" key="1">
    <citation type="submission" date="2021-02" db="EMBL/GenBank/DDBJ databases">
        <title>The CRISPR/cas machinery reduction and long-range gene transfer in the hot spring cyanobacterium Synechococcus.</title>
        <authorList>
            <person name="Dvorak P."/>
            <person name="Jahodarova E."/>
            <person name="Hasler P."/>
            <person name="Poulickova A."/>
        </authorList>
    </citation>
    <scope>NUCLEOTIDE SEQUENCE</scope>
    <source>
        <strain evidence="2">Rupite</strain>
    </source>
</reference>
<comment type="caution">
    <text evidence="2">The sequence shown here is derived from an EMBL/GenBank/DDBJ whole genome shotgun (WGS) entry which is preliminary data.</text>
</comment>
<dbReference type="PANTHER" id="PTHR15160">
    <property type="entry name" value="VON HIPPEL-LINDAU PROTEIN"/>
    <property type="match status" value="1"/>
</dbReference>
<proteinExistence type="predicted"/>
<protein>
    <submittedName>
        <fullName evidence="2">Bifunctional nuclease family protein</fullName>
    </submittedName>
</protein>
<organism evidence="2 3">
    <name type="scientific">Thermostichus vulcanus str. 'Rupite'</name>
    <dbReference type="NCBI Taxonomy" id="2813851"/>
    <lineage>
        <taxon>Bacteria</taxon>
        <taxon>Bacillati</taxon>
        <taxon>Cyanobacteriota</taxon>
        <taxon>Cyanophyceae</taxon>
        <taxon>Thermostichales</taxon>
        <taxon>Thermostichaceae</taxon>
        <taxon>Thermostichus</taxon>
    </lineage>
</organism>
<gene>
    <name evidence="2" type="ORF">JX360_09170</name>
</gene>
<evidence type="ECO:0000259" key="1">
    <source>
        <dbReference type="PROSITE" id="PS51658"/>
    </source>
</evidence>
<feature type="domain" description="BFN" evidence="1">
    <location>
        <begin position="1"/>
        <end position="132"/>
    </location>
</feature>
<dbReference type="PROSITE" id="PS51658">
    <property type="entry name" value="BFN"/>
    <property type="match status" value="1"/>
</dbReference>
<dbReference type="InterPro" id="IPR036104">
    <property type="entry name" value="BFN_sf"/>
</dbReference>
<dbReference type="Pfam" id="PF02577">
    <property type="entry name" value="BFN_dom"/>
    <property type="match status" value="1"/>
</dbReference>
<sequence>MIEMHVAGIAVDAVNQNPIVILRDSSERRALPIWVGKAEANAILQALDDQKPLRPMTHDLLLNSWETWGITLERVVIHALLDNTFYAVLTTLNGEKKQEIDCRPSDAIAIALRAHVPIWTVEEVIAEASIPMNQDADEEEREQFRKFVENVSPKDFIRSRPFTDYPTEADG</sequence>
<dbReference type="SUPFAM" id="SSF103256">
    <property type="entry name" value="Hypothetical protein TM0160"/>
    <property type="match status" value="1"/>
</dbReference>
<evidence type="ECO:0000313" key="3">
    <source>
        <dbReference type="Proteomes" id="UP000830835"/>
    </source>
</evidence>
<evidence type="ECO:0000313" key="2">
    <source>
        <dbReference type="EMBL" id="MCJ2543073.1"/>
    </source>
</evidence>
<dbReference type="Proteomes" id="UP000830835">
    <property type="component" value="Unassembled WGS sequence"/>
</dbReference>
<dbReference type="EMBL" id="JAFIRA010000020">
    <property type="protein sequence ID" value="MCJ2543073.1"/>
    <property type="molecule type" value="Genomic_DNA"/>
</dbReference>
<name>A0ABT0CBD2_THEVL</name>
<dbReference type="InterPro" id="IPR003729">
    <property type="entry name" value="Bi_nuclease_dom"/>
</dbReference>
<dbReference type="RefSeq" id="WP_244350350.1">
    <property type="nucleotide sequence ID" value="NZ_JAFIRA010000020.1"/>
</dbReference>